<evidence type="ECO:0000256" key="5">
    <source>
        <dbReference type="SAM" id="MobiDB-lite"/>
    </source>
</evidence>
<keyword evidence="4 6" id="KW-0472">Membrane</keyword>
<dbReference type="Pfam" id="PF06305">
    <property type="entry name" value="LapA_dom"/>
    <property type="match status" value="1"/>
</dbReference>
<gene>
    <name evidence="8" type="ORF">AUP44_18170</name>
</gene>
<evidence type="ECO:0000256" key="2">
    <source>
        <dbReference type="ARBA" id="ARBA00022692"/>
    </source>
</evidence>
<evidence type="ECO:0000259" key="7">
    <source>
        <dbReference type="Pfam" id="PF06305"/>
    </source>
</evidence>
<keyword evidence="1" id="KW-1003">Cell membrane</keyword>
<dbReference type="AlphaFoldDB" id="A0A162JJH7"/>
<feature type="region of interest" description="Disordered" evidence="5">
    <location>
        <begin position="91"/>
        <end position="124"/>
    </location>
</feature>
<dbReference type="EMBL" id="LPZR01000229">
    <property type="protein sequence ID" value="KYO49324.1"/>
    <property type="molecule type" value="Genomic_DNA"/>
</dbReference>
<evidence type="ECO:0000256" key="6">
    <source>
        <dbReference type="SAM" id="Phobius"/>
    </source>
</evidence>
<evidence type="ECO:0000313" key="8">
    <source>
        <dbReference type="EMBL" id="KYO49324.1"/>
    </source>
</evidence>
<feature type="compositionally biased region" description="Low complexity" evidence="5">
    <location>
        <begin position="93"/>
        <end position="115"/>
    </location>
</feature>
<comment type="caution">
    <text evidence="8">The sequence shown here is derived from an EMBL/GenBank/DDBJ whole genome shotgun (WGS) entry which is preliminary data.</text>
</comment>
<sequence>MLRALKLALLALIAIIVAAFAIGNRDGVVLSLWPFGLELALPLFLALEATLLIGLVLGGLVAWLRAGRHRTRARRLARRVEELEGELHRLRSGAARPAAPAAPAGPALGTAEAAPRLAGSRDAA</sequence>
<feature type="transmembrane region" description="Helical" evidence="6">
    <location>
        <begin position="39"/>
        <end position="64"/>
    </location>
</feature>
<protein>
    <recommendedName>
        <fullName evidence="7">Lipopolysaccharide assembly protein A domain-containing protein</fullName>
    </recommendedName>
</protein>
<dbReference type="InterPro" id="IPR010445">
    <property type="entry name" value="LapA_dom"/>
</dbReference>
<dbReference type="Proteomes" id="UP000075787">
    <property type="component" value="Unassembled WGS sequence"/>
</dbReference>
<keyword evidence="2 6" id="KW-0812">Transmembrane</keyword>
<dbReference type="GeneID" id="97244037"/>
<organism evidence="8 9">
    <name type="scientific">Tistrella mobilis</name>
    <dbReference type="NCBI Taxonomy" id="171437"/>
    <lineage>
        <taxon>Bacteria</taxon>
        <taxon>Pseudomonadati</taxon>
        <taxon>Pseudomonadota</taxon>
        <taxon>Alphaproteobacteria</taxon>
        <taxon>Geminicoccales</taxon>
        <taxon>Geminicoccaceae</taxon>
        <taxon>Tistrella</taxon>
    </lineage>
</organism>
<dbReference type="GO" id="GO:0005886">
    <property type="term" value="C:plasma membrane"/>
    <property type="evidence" value="ECO:0007669"/>
    <property type="project" value="InterPro"/>
</dbReference>
<feature type="domain" description="Lipopolysaccharide assembly protein A" evidence="7">
    <location>
        <begin position="24"/>
        <end position="87"/>
    </location>
</feature>
<evidence type="ECO:0000313" key="9">
    <source>
        <dbReference type="Proteomes" id="UP000075787"/>
    </source>
</evidence>
<accession>A0A162JJH7</accession>
<name>A0A162JJH7_9PROT</name>
<evidence type="ECO:0000256" key="4">
    <source>
        <dbReference type="ARBA" id="ARBA00023136"/>
    </source>
</evidence>
<keyword evidence="3 6" id="KW-1133">Transmembrane helix</keyword>
<evidence type="ECO:0000256" key="1">
    <source>
        <dbReference type="ARBA" id="ARBA00022475"/>
    </source>
</evidence>
<reference evidence="8 9" key="1">
    <citation type="submission" date="2015-12" db="EMBL/GenBank/DDBJ databases">
        <title>Genome sequence of Tistrella mobilis MCCC 1A02139.</title>
        <authorList>
            <person name="Lu L."/>
            <person name="Lai Q."/>
            <person name="Shao Z."/>
            <person name="Qian P."/>
        </authorList>
    </citation>
    <scope>NUCLEOTIDE SEQUENCE [LARGE SCALE GENOMIC DNA]</scope>
    <source>
        <strain evidence="8 9">MCCC 1A02139</strain>
    </source>
</reference>
<dbReference type="RefSeq" id="WP_014746746.1">
    <property type="nucleotide sequence ID" value="NZ_CP121013.1"/>
</dbReference>
<proteinExistence type="predicted"/>
<evidence type="ECO:0000256" key="3">
    <source>
        <dbReference type="ARBA" id="ARBA00022989"/>
    </source>
</evidence>